<comment type="caution">
    <text evidence="1">The sequence shown here is derived from an EMBL/GenBank/DDBJ whole genome shotgun (WGS) entry which is preliminary data.</text>
</comment>
<reference evidence="1" key="1">
    <citation type="journal article" date="2015" name="Nature">
        <title>Complex archaea that bridge the gap between prokaryotes and eukaryotes.</title>
        <authorList>
            <person name="Spang A."/>
            <person name="Saw J.H."/>
            <person name="Jorgensen S.L."/>
            <person name="Zaremba-Niedzwiedzka K."/>
            <person name="Martijn J."/>
            <person name="Lind A.E."/>
            <person name="van Eijk R."/>
            <person name="Schleper C."/>
            <person name="Guy L."/>
            <person name="Ettema T.J."/>
        </authorList>
    </citation>
    <scope>NUCLEOTIDE SEQUENCE</scope>
</reference>
<organism evidence="1">
    <name type="scientific">marine sediment metagenome</name>
    <dbReference type="NCBI Taxonomy" id="412755"/>
    <lineage>
        <taxon>unclassified sequences</taxon>
        <taxon>metagenomes</taxon>
        <taxon>ecological metagenomes</taxon>
    </lineage>
</organism>
<gene>
    <name evidence="1" type="ORF">LCGC14_3032100</name>
</gene>
<dbReference type="EMBL" id="LAZR01063354">
    <property type="protein sequence ID" value="KKK59666.1"/>
    <property type="molecule type" value="Genomic_DNA"/>
</dbReference>
<accession>A0A0F8ZI72</accession>
<sequence>MKKRNCIGYKMEAMKILKNGRQYVVGGKVVKGKLKVKK</sequence>
<dbReference type="AlphaFoldDB" id="A0A0F8ZI72"/>
<name>A0A0F8ZI72_9ZZZZ</name>
<evidence type="ECO:0000313" key="1">
    <source>
        <dbReference type="EMBL" id="KKK59666.1"/>
    </source>
</evidence>
<proteinExistence type="predicted"/>
<protein>
    <submittedName>
        <fullName evidence="1">Uncharacterized protein</fullName>
    </submittedName>
</protein>